<keyword evidence="1" id="KW-1133">Transmembrane helix</keyword>
<proteinExistence type="predicted"/>
<sequence length="727" mass="80121">MIEAALSGSVLILIILALRAAFRKRIPQRVQYALWGLVLLRLCLPFPLFESRLSVLEAVPDVGVMQREIYVLPIDRYQIAIDETPDGTAQADDRLVDANSFGYSVLSEDNRTLTRYADKMSLGELLTVVWRTGAVLMGVWFLLVNVRFAVRLRRTRQPFQASGCPLRVYVSGELRSPCLFGLLRPAVYLTPQAAASPEALRCVLAHELAHYRHGDHIWAMARVFCTALYWWNPLVWAAAFASRRDSELACDEAVIRSMDAEQRLAYGRVLVDLIPVQSRPGGIARGATCMTSSRRSMKERVLMIARGSKTVLPALAVVVIAAIIAIGCTFSGAAAAQGDEWVYTLTHLQNGKPQSAITALTGEDAALAARIVENARSVSAAWEGPEPETLSDCWRITVTQPDGTVESHYAYQVSGNSALADGSAVLQSDGWYSRISDELYAQLTALTESDPEHENLDLAVRDAILSNHMSAYAPGTEMVNAESHVILRQHIEGGFVTVYAVVRTMWAGYDQGVIAELTGSHMPVVITLEKGSLEHALAGGYSLVEYWVPEDGSRYESSIHEKFPEDLAGLALDLQAFAEIQSQECWRQVAEEGGLNALNAHFNGLLDSIMSGPAEASSTAAYIEAHRDEYDEFLSYGDEALRFICREFGNRINARGLRGAVMQCAMTDLLGSEAIPFDASDGLDYYEKFRDHAHDLLDSTSEAYVAEHYPRTYLFLQMTTVLNTAEN</sequence>
<dbReference type="EMBL" id="DVMR01000066">
    <property type="protein sequence ID" value="HIU44421.1"/>
    <property type="molecule type" value="Genomic_DNA"/>
</dbReference>
<dbReference type="InterPro" id="IPR008756">
    <property type="entry name" value="Peptidase_M56"/>
</dbReference>
<evidence type="ECO:0000256" key="1">
    <source>
        <dbReference type="SAM" id="Phobius"/>
    </source>
</evidence>
<accession>A0A9D1S1K8</accession>
<feature type="transmembrane region" description="Helical" evidence="1">
    <location>
        <begin position="6"/>
        <end position="22"/>
    </location>
</feature>
<keyword evidence="1" id="KW-0812">Transmembrane</keyword>
<feature type="transmembrane region" description="Helical" evidence="1">
    <location>
        <begin position="128"/>
        <end position="150"/>
    </location>
</feature>
<evidence type="ECO:0000313" key="4">
    <source>
        <dbReference type="Proteomes" id="UP000824073"/>
    </source>
</evidence>
<dbReference type="InterPro" id="IPR052173">
    <property type="entry name" value="Beta-lactam_resp_regulator"/>
</dbReference>
<gene>
    <name evidence="3" type="ORF">IAB67_09015</name>
</gene>
<feature type="transmembrane region" description="Helical" evidence="1">
    <location>
        <begin position="310"/>
        <end position="336"/>
    </location>
</feature>
<dbReference type="Pfam" id="PF05569">
    <property type="entry name" value="Peptidase_M56"/>
    <property type="match status" value="1"/>
</dbReference>
<name>A0A9D1S1K8_9CLOT</name>
<feature type="transmembrane region" description="Helical" evidence="1">
    <location>
        <begin position="29"/>
        <end position="49"/>
    </location>
</feature>
<keyword evidence="1" id="KW-0472">Membrane</keyword>
<protein>
    <submittedName>
        <fullName evidence="3">M56 family metallopeptidase</fullName>
    </submittedName>
</protein>
<evidence type="ECO:0000313" key="3">
    <source>
        <dbReference type="EMBL" id="HIU44421.1"/>
    </source>
</evidence>
<comment type="caution">
    <text evidence="3">The sequence shown here is derived from an EMBL/GenBank/DDBJ whole genome shotgun (WGS) entry which is preliminary data.</text>
</comment>
<organism evidence="3 4">
    <name type="scientific">Candidatus Ventrousia excrementavium</name>
    <dbReference type="NCBI Taxonomy" id="2840961"/>
    <lineage>
        <taxon>Bacteria</taxon>
        <taxon>Bacillati</taxon>
        <taxon>Bacillota</taxon>
        <taxon>Clostridia</taxon>
        <taxon>Eubacteriales</taxon>
        <taxon>Clostridiaceae</taxon>
        <taxon>Clostridiaceae incertae sedis</taxon>
        <taxon>Candidatus Ventrousia</taxon>
    </lineage>
</organism>
<dbReference type="CDD" id="cd07341">
    <property type="entry name" value="M56_BlaR1_MecR1_like"/>
    <property type="match status" value="1"/>
</dbReference>
<dbReference type="Proteomes" id="UP000824073">
    <property type="component" value="Unassembled WGS sequence"/>
</dbReference>
<reference evidence="3" key="1">
    <citation type="submission" date="2020-10" db="EMBL/GenBank/DDBJ databases">
        <authorList>
            <person name="Gilroy R."/>
        </authorList>
    </citation>
    <scope>NUCLEOTIDE SEQUENCE</scope>
    <source>
        <strain evidence="3">CHK191-8634</strain>
    </source>
</reference>
<dbReference type="AlphaFoldDB" id="A0A9D1S1K8"/>
<evidence type="ECO:0000259" key="2">
    <source>
        <dbReference type="Pfam" id="PF05569"/>
    </source>
</evidence>
<feature type="domain" description="Peptidase M56" evidence="2">
    <location>
        <begin position="2"/>
        <end position="304"/>
    </location>
</feature>
<dbReference type="PANTHER" id="PTHR34978">
    <property type="entry name" value="POSSIBLE SENSOR-TRANSDUCER PROTEIN BLAR"/>
    <property type="match status" value="1"/>
</dbReference>
<reference evidence="3" key="2">
    <citation type="journal article" date="2021" name="PeerJ">
        <title>Extensive microbial diversity within the chicken gut microbiome revealed by metagenomics and culture.</title>
        <authorList>
            <person name="Gilroy R."/>
            <person name="Ravi A."/>
            <person name="Getino M."/>
            <person name="Pursley I."/>
            <person name="Horton D.L."/>
            <person name="Alikhan N.F."/>
            <person name="Baker D."/>
            <person name="Gharbi K."/>
            <person name="Hall N."/>
            <person name="Watson M."/>
            <person name="Adriaenssens E.M."/>
            <person name="Foster-Nyarko E."/>
            <person name="Jarju S."/>
            <person name="Secka A."/>
            <person name="Antonio M."/>
            <person name="Oren A."/>
            <person name="Chaudhuri R.R."/>
            <person name="La Ragione R."/>
            <person name="Hildebrand F."/>
            <person name="Pallen M.J."/>
        </authorList>
    </citation>
    <scope>NUCLEOTIDE SEQUENCE</scope>
    <source>
        <strain evidence="3">CHK191-8634</strain>
    </source>
</reference>
<dbReference type="PANTHER" id="PTHR34978:SF3">
    <property type="entry name" value="SLR0241 PROTEIN"/>
    <property type="match status" value="1"/>
</dbReference>